<feature type="transmembrane region" description="Helical" evidence="10">
    <location>
        <begin position="621"/>
        <end position="641"/>
    </location>
</feature>
<sequence length="823" mass="92695">MALSARSSGRFAFWVSDFDSNSDILLNHKMFSVHIGSHFSPESEAFQTHLLSPEVIDRGLRELANGCPNLGKVALVGATELGLLSLAEECSTLQDLELHKCNDNLLHVISACKNLQILKLVGNLNGFYSSVVSDIGLTFLAQGCRRLVKLELNGCEGSFVGMKAIGQCCQMLEELIICDHRMEAGWLSALPYCENLKTLKFVSCKKIDSSLETDENFGLCPALERLHFHKCQLRDKKTASDLFTLCGAVREIVLQDCWGLENDVFILASICRRVNILSLEGCSLLTTNGLESVILSWKEIVSLKVVGCKNIKDEEISPALSSLFSMLKELKWRPDTKSLLASSVIGANIGKRGATQFLSRGIPFVFNSWIVRHLTQEDYALYAVQFHLFVTCVLFLSREGFRRACMRADIKCDGTLMEENVAKLMKVAWLTLPIGVLVTIAGCFFVFWWQDLSYSDSYGQAILINVATLLRCITMYVFIVKQANMDKVIIFSLSQTAYGACLFLGYWGYFLHFRPFSCSTLFPLRLGSKNNFDQQLSNMCVLFTFQSFRKLILQEGEKMVLVWLDTPYNQAVYGLVDKLGSLVVRMVFLPFEESSFTTFARSASENHPDKKKNLGRSLTEALKLVLLIGLVFMAFGPSYSYSLIRLLYGQKWSDGEASKALQYYCLYIIVLAMNGTSEAFLHAVANENQIKRSNDSLLLFSVISLVMNVLLIWSAGAVGLIMANSFNMTLRIMYSGVFIKRFFQDSSAFSFYKCLPSGWTVLFFSGLITLASERIFLDRENFWQTFAVHLSIGLACFSTSLFIIYQHERPFINKIIRFRDHSE</sequence>
<keyword evidence="12" id="KW-1185">Reference proteome</keyword>
<protein>
    <recommendedName>
        <fullName evidence="8">Man(5)GlcNAc(2)-PP-dolichol translocation protein RFT1</fullName>
    </recommendedName>
</protein>
<evidence type="ECO:0000256" key="6">
    <source>
        <dbReference type="ARBA" id="ARBA00022989"/>
    </source>
</evidence>
<dbReference type="SUPFAM" id="SSF52047">
    <property type="entry name" value="RNI-like"/>
    <property type="match status" value="1"/>
</dbReference>
<dbReference type="PANTHER" id="PTHR13117:SF5">
    <property type="entry name" value="PROTEIN RFT1 HOMOLOG"/>
    <property type="match status" value="1"/>
</dbReference>
<dbReference type="Gramene" id="evm.model.02.139">
    <property type="protein sequence ID" value="cds.evm.model.02.139"/>
    <property type="gene ID" value="evm.TU.02.139"/>
</dbReference>
<comment type="pathway">
    <text evidence="2">Protein modification; protein glycosylation.</text>
</comment>
<feature type="transmembrane region" description="Helical" evidence="10">
    <location>
        <begin position="782"/>
        <end position="805"/>
    </location>
</feature>
<name>A0A803NTF6_CANSA</name>
<dbReference type="EnsemblPlants" id="evm.model.02.139">
    <property type="protein sequence ID" value="cds.evm.model.02.139"/>
    <property type="gene ID" value="evm.TU.02.139"/>
</dbReference>
<keyword evidence="7 10" id="KW-0472">Membrane</keyword>
<evidence type="ECO:0000256" key="4">
    <source>
        <dbReference type="ARBA" id="ARBA00022692"/>
    </source>
</evidence>
<organism evidence="11 12">
    <name type="scientific">Cannabis sativa</name>
    <name type="common">Hemp</name>
    <name type="synonym">Marijuana</name>
    <dbReference type="NCBI Taxonomy" id="3483"/>
    <lineage>
        <taxon>Eukaryota</taxon>
        <taxon>Viridiplantae</taxon>
        <taxon>Streptophyta</taxon>
        <taxon>Embryophyta</taxon>
        <taxon>Tracheophyta</taxon>
        <taxon>Spermatophyta</taxon>
        <taxon>Magnoliopsida</taxon>
        <taxon>eudicotyledons</taxon>
        <taxon>Gunneridae</taxon>
        <taxon>Pentapetalae</taxon>
        <taxon>rosids</taxon>
        <taxon>fabids</taxon>
        <taxon>Rosales</taxon>
        <taxon>Cannabaceae</taxon>
        <taxon>Cannabis</taxon>
    </lineage>
</organism>
<dbReference type="GO" id="GO:0006488">
    <property type="term" value="P:dolichol-linked oligosaccharide biosynthetic process"/>
    <property type="evidence" value="ECO:0007669"/>
    <property type="project" value="InterPro"/>
</dbReference>
<keyword evidence="5" id="KW-0256">Endoplasmic reticulum</keyword>
<evidence type="ECO:0000256" key="7">
    <source>
        <dbReference type="ARBA" id="ARBA00023136"/>
    </source>
</evidence>
<dbReference type="EMBL" id="UZAU01000089">
    <property type="status" value="NOT_ANNOTATED_CDS"/>
    <property type="molecule type" value="Genomic_DNA"/>
</dbReference>
<reference evidence="11" key="1">
    <citation type="submission" date="2018-11" db="EMBL/GenBank/DDBJ databases">
        <authorList>
            <person name="Grassa J C."/>
        </authorList>
    </citation>
    <scope>NUCLEOTIDE SEQUENCE [LARGE SCALE GENOMIC DNA]</scope>
</reference>
<evidence type="ECO:0000256" key="8">
    <source>
        <dbReference type="ARBA" id="ARBA00044793"/>
    </source>
</evidence>
<feature type="transmembrane region" description="Helical" evidence="10">
    <location>
        <begin position="661"/>
        <end position="685"/>
    </location>
</feature>
<evidence type="ECO:0000256" key="9">
    <source>
        <dbReference type="ARBA" id="ARBA00045912"/>
    </source>
</evidence>
<feature type="transmembrane region" description="Helical" evidence="10">
    <location>
        <begin position="488"/>
        <end position="509"/>
    </location>
</feature>
<dbReference type="AlphaFoldDB" id="A0A803NTF6"/>
<feature type="transmembrane region" description="Helical" evidence="10">
    <location>
        <begin position="379"/>
        <end position="397"/>
    </location>
</feature>
<dbReference type="InterPro" id="IPR007594">
    <property type="entry name" value="RFT1"/>
</dbReference>
<comment type="function">
    <text evidence="9">Intramembrane glycolipid transporter that operates in the biosynthetic pathway of dolichol-linked oligosaccharides, the glycan precursors employed in protein asparagine (N)-glycosylation. The sequential addition of sugars to dolichol pyrophosphate produces dolichol-linked oligosaccharides containing fourteen sugars, including two GlcNAcs, nine mannoses and three glucoses. Once assembled, the oligosaccharide is transferred from the lipid to nascent proteins by oligosaccharyltransferases. The assembly of dolichol-linked oligosaccharides begins on the cytosolic side of the endoplasmic reticulum membrane and finishes in its lumen. RFT1 could mediate the translocation of the cytosolically oriented intermediate DolPP-GlcNAc2Man5, produced by ALG11, into the ER lumen where dolichol-linked oligosaccharides assembly continues. However, the intramembrane lipid transporter activity could not be confirmed in vitro.</text>
</comment>
<feature type="transmembrane region" description="Helical" evidence="10">
    <location>
        <begin position="697"/>
        <end position="715"/>
    </location>
</feature>
<accession>A0A803NTF6</accession>
<dbReference type="Gene3D" id="3.80.10.10">
    <property type="entry name" value="Ribonuclease Inhibitor"/>
    <property type="match status" value="2"/>
</dbReference>
<dbReference type="FunFam" id="3.80.10.10:FF:002340">
    <property type="entry name" value="Uncharacterized protein"/>
    <property type="match status" value="1"/>
</dbReference>
<dbReference type="GO" id="GO:0034203">
    <property type="term" value="P:glycolipid translocation"/>
    <property type="evidence" value="ECO:0007669"/>
    <property type="project" value="TreeGrafter"/>
</dbReference>
<feature type="transmembrane region" description="Helical" evidence="10">
    <location>
        <begin position="427"/>
        <end position="449"/>
    </location>
</feature>
<evidence type="ECO:0000256" key="10">
    <source>
        <dbReference type="SAM" id="Phobius"/>
    </source>
</evidence>
<dbReference type="Pfam" id="PF04506">
    <property type="entry name" value="Rft-1"/>
    <property type="match status" value="2"/>
</dbReference>
<feature type="transmembrane region" description="Helical" evidence="10">
    <location>
        <begin position="751"/>
        <end position="770"/>
    </location>
</feature>
<comment type="similarity">
    <text evidence="3">Belongs to the RFT1 family.</text>
</comment>
<evidence type="ECO:0000256" key="3">
    <source>
        <dbReference type="ARBA" id="ARBA00010288"/>
    </source>
</evidence>
<dbReference type="InterPro" id="IPR032675">
    <property type="entry name" value="LRR_dom_sf"/>
</dbReference>
<proteinExistence type="inferred from homology"/>
<keyword evidence="4 10" id="KW-0812">Transmembrane</keyword>
<evidence type="ECO:0000256" key="5">
    <source>
        <dbReference type="ARBA" id="ARBA00022824"/>
    </source>
</evidence>
<evidence type="ECO:0000256" key="2">
    <source>
        <dbReference type="ARBA" id="ARBA00004922"/>
    </source>
</evidence>
<comment type="subcellular location">
    <subcellularLocation>
        <location evidence="1">Endoplasmic reticulum membrane</location>
        <topology evidence="1">Multi-pass membrane protein</topology>
    </subcellularLocation>
</comment>
<dbReference type="PANTHER" id="PTHR13117">
    <property type="entry name" value="ENDOPLASMIC RETICULUM MULTISPAN TRANSMEMBRANE PROTEIN-RELATED"/>
    <property type="match status" value="1"/>
</dbReference>
<dbReference type="Proteomes" id="UP000596661">
    <property type="component" value="Chromosome 2"/>
</dbReference>
<evidence type="ECO:0000313" key="12">
    <source>
        <dbReference type="Proteomes" id="UP000596661"/>
    </source>
</evidence>
<dbReference type="GO" id="GO:0005789">
    <property type="term" value="C:endoplasmic reticulum membrane"/>
    <property type="evidence" value="ECO:0007669"/>
    <property type="project" value="UniProtKB-SubCell"/>
</dbReference>
<feature type="transmembrane region" description="Helical" evidence="10">
    <location>
        <begin position="461"/>
        <end position="479"/>
    </location>
</feature>
<evidence type="ECO:0000256" key="1">
    <source>
        <dbReference type="ARBA" id="ARBA00004477"/>
    </source>
</evidence>
<keyword evidence="6 10" id="KW-1133">Transmembrane helix</keyword>
<evidence type="ECO:0000313" key="11">
    <source>
        <dbReference type="EnsemblPlants" id="cds.evm.model.02.139"/>
    </source>
</evidence>
<reference evidence="11" key="2">
    <citation type="submission" date="2021-03" db="UniProtKB">
        <authorList>
            <consortium name="EnsemblPlants"/>
        </authorList>
    </citation>
    <scope>IDENTIFICATION</scope>
</reference>